<accession>A0A9P8SFR8</accession>
<evidence type="ECO:0000256" key="2">
    <source>
        <dbReference type="ARBA" id="ARBA00022729"/>
    </source>
</evidence>
<dbReference type="GO" id="GO:0090729">
    <property type="term" value="F:toxin activity"/>
    <property type="evidence" value="ECO:0007669"/>
    <property type="project" value="UniProtKB-KW"/>
</dbReference>
<dbReference type="Proteomes" id="UP000824596">
    <property type="component" value="Unassembled WGS sequence"/>
</dbReference>
<evidence type="ECO:0000313" key="7">
    <source>
        <dbReference type="EMBL" id="KAH0961036.1"/>
    </source>
</evidence>
<dbReference type="Gene3D" id="3.90.210.10">
    <property type="entry name" value="Heat-Labile Enterotoxin, subunit A"/>
    <property type="match status" value="1"/>
</dbReference>
<evidence type="ECO:0000256" key="1">
    <source>
        <dbReference type="ARBA" id="ARBA00022656"/>
    </source>
</evidence>
<reference evidence="7" key="1">
    <citation type="submission" date="2021-09" db="EMBL/GenBank/DDBJ databases">
        <title>A high-quality genome of the endoparasitic fungus Hirsutella rhossiliensis with a comparison of Hirsutella genomes reveals transposable elements contributing to genome size variation.</title>
        <authorList>
            <person name="Lin R."/>
            <person name="Jiao Y."/>
            <person name="Sun X."/>
            <person name="Ling J."/>
            <person name="Xie B."/>
            <person name="Cheng X."/>
        </authorList>
    </citation>
    <scope>NUCLEOTIDE SEQUENCE</scope>
    <source>
        <strain evidence="7">HR02</strain>
    </source>
</reference>
<comment type="caution">
    <text evidence="7">The sequence shown here is derived from an EMBL/GenBank/DDBJ whole genome shotgun (WGS) entry which is preliminary data.</text>
</comment>
<feature type="signal peptide" evidence="6">
    <location>
        <begin position="1"/>
        <end position="23"/>
    </location>
</feature>
<evidence type="ECO:0000256" key="3">
    <source>
        <dbReference type="ARBA" id="ARBA00023026"/>
    </source>
</evidence>
<keyword evidence="3" id="KW-0843">Virulence</keyword>
<evidence type="ECO:0000256" key="4">
    <source>
        <dbReference type="ARBA" id="ARBA00023157"/>
    </source>
</evidence>
<organism evidence="7 8">
    <name type="scientific">Hirsutella rhossiliensis</name>
    <dbReference type="NCBI Taxonomy" id="111463"/>
    <lineage>
        <taxon>Eukaryota</taxon>
        <taxon>Fungi</taxon>
        <taxon>Dikarya</taxon>
        <taxon>Ascomycota</taxon>
        <taxon>Pezizomycotina</taxon>
        <taxon>Sordariomycetes</taxon>
        <taxon>Hypocreomycetidae</taxon>
        <taxon>Hypocreales</taxon>
        <taxon>Ophiocordycipitaceae</taxon>
        <taxon>Hirsutella</taxon>
    </lineage>
</organism>
<keyword evidence="8" id="KW-1185">Reference proteome</keyword>
<keyword evidence="1" id="KW-0800">Toxin</keyword>
<proteinExistence type="predicted"/>
<feature type="compositionally biased region" description="Basic and acidic residues" evidence="5">
    <location>
        <begin position="335"/>
        <end position="377"/>
    </location>
</feature>
<evidence type="ECO:0000313" key="8">
    <source>
        <dbReference type="Proteomes" id="UP000824596"/>
    </source>
</evidence>
<feature type="region of interest" description="Disordered" evidence="5">
    <location>
        <begin position="265"/>
        <end position="392"/>
    </location>
</feature>
<dbReference type="AlphaFoldDB" id="A0A9P8SFR8"/>
<dbReference type="SUPFAM" id="SSF56399">
    <property type="entry name" value="ADP-ribosylation"/>
    <property type="match status" value="1"/>
</dbReference>
<dbReference type="GeneID" id="68357318"/>
<dbReference type="EMBL" id="JAIZPD010000009">
    <property type="protein sequence ID" value="KAH0961036.1"/>
    <property type="molecule type" value="Genomic_DNA"/>
</dbReference>
<keyword evidence="4" id="KW-1015">Disulfide bond</keyword>
<sequence length="392" mass="44755">MVERLWLSLLWATLSLLFGFCESLPSSPAARRQVKRGVEDEYAPLYPEIVWRGEHIRSSDKVYDADGFFSRGLEAIRKKEDISTTDADDGSSLFMHSQGFNLKFSQYVSTTTSPEYALSYARDKKNPATTGYVYLIHADEKMIDARASLREHGIYRELEQSVAGYVPADQIMGHYVVTRDNAKSLLTADKRGFREDAFVPNPLYKAAKYEGKKGSGAQFQLAGFPKGSPAWEDDRWKEFADKSMADELDDFIKMKVCNNDLSCYKNFRPVDPREEEEEEKKKRKKMKEGKATENDEAMKKEREKEGDEEDKDKKKEGEEERTPDAGTDQPGNGREPNKEGDGADKEGPPPEAEDSRCKDKSYTGSRRDRERDNENKKKPGTSWRHRVKCTIS</sequence>
<dbReference type="InterPro" id="IPR001144">
    <property type="entry name" value="Enterotoxin_A"/>
</dbReference>
<protein>
    <submittedName>
        <fullName evidence="7">Heat-labile enterotoxin alpha chain domain-containing protein</fullName>
    </submittedName>
</protein>
<gene>
    <name evidence="7" type="ORF">HRG_08189</name>
</gene>
<feature type="compositionally biased region" description="Basic and acidic residues" evidence="5">
    <location>
        <begin position="288"/>
        <end position="323"/>
    </location>
</feature>
<name>A0A9P8SFR8_9HYPO</name>
<dbReference type="Pfam" id="PF01375">
    <property type="entry name" value="Enterotoxin_a"/>
    <property type="match status" value="1"/>
</dbReference>
<feature type="chain" id="PRO_5040226874" evidence="6">
    <location>
        <begin position="24"/>
        <end position="392"/>
    </location>
</feature>
<feature type="compositionally biased region" description="Basic residues" evidence="5">
    <location>
        <begin position="383"/>
        <end position="392"/>
    </location>
</feature>
<dbReference type="RefSeq" id="XP_044718549.1">
    <property type="nucleotide sequence ID" value="XM_044866660.1"/>
</dbReference>
<evidence type="ECO:0000256" key="5">
    <source>
        <dbReference type="SAM" id="MobiDB-lite"/>
    </source>
</evidence>
<dbReference type="OrthoDB" id="4928190at2759"/>
<evidence type="ECO:0000256" key="6">
    <source>
        <dbReference type="SAM" id="SignalP"/>
    </source>
</evidence>
<keyword evidence="2 6" id="KW-0732">Signal</keyword>